<dbReference type="InterPro" id="IPR006076">
    <property type="entry name" value="FAD-dep_OxRdtase"/>
</dbReference>
<keyword evidence="2" id="KW-0285">Flavoprotein</keyword>
<dbReference type="Gene3D" id="3.30.9.10">
    <property type="entry name" value="D-Amino Acid Oxidase, subunit A, domain 2"/>
    <property type="match status" value="1"/>
</dbReference>
<sequence>MAERVAHLVIGGGVMGLAAAWQLARRGEHVRLVERFGQHHTRGASHGSTRNINNAYHEAHYLDLFDEALGLWRELERGAPEPLLGLHGLVTQGDEVVVLAAHAALAERGADAQLLDPAAAAARWPGMRFRGPVLLGRQAGVGYAARALSAMEAAAERDGAVIERGQRVLSIEPYAGAGGADGPVRVELAAPGGERRTIEADRVIVAAGAWTAPLLRDLSGPGGPIELPQLTVTEEHPAHFTPRDPGLPWPSFNHMFAPAQLDERGGNVYGMPSPGEGVKVGLHAVGHEVDPDKRTFRATDEVRAAVREHVAEWFPGLDPDTGVEISCTYTSTASGRFVLERFGPITVAAGFSGHGYKFAPAIGRILADSATGSAPPPAAFRLAAHGRGAAAE</sequence>
<dbReference type="InterPro" id="IPR045170">
    <property type="entry name" value="MTOX"/>
</dbReference>
<evidence type="ECO:0000313" key="7">
    <source>
        <dbReference type="Proteomes" id="UP001597181"/>
    </source>
</evidence>
<accession>A0ABW3TL63</accession>
<dbReference type="PANTHER" id="PTHR10961">
    <property type="entry name" value="PEROXISOMAL SARCOSINE OXIDASE"/>
    <property type="match status" value="1"/>
</dbReference>
<dbReference type="Proteomes" id="UP001597181">
    <property type="component" value="Unassembled WGS sequence"/>
</dbReference>
<dbReference type="PANTHER" id="PTHR10961:SF46">
    <property type="entry name" value="PEROXISOMAL SARCOSINE OXIDASE"/>
    <property type="match status" value="1"/>
</dbReference>
<evidence type="ECO:0000256" key="3">
    <source>
        <dbReference type="ARBA" id="ARBA00022827"/>
    </source>
</evidence>
<keyword evidence="7" id="KW-1185">Reference proteome</keyword>
<dbReference type="SUPFAM" id="SSF51905">
    <property type="entry name" value="FAD/NAD(P)-binding domain"/>
    <property type="match status" value="1"/>
</dbReference>
<keyword evidence="4" id="KW-0560">Oxidoreductase</keyword>
<dbReference type="InterPro" id="IPR036188">
    <property type="entry name" value="FAD/NAD-bd_sf"/>
</dbReference>
<evidence type="ECO:0000313" key="6">
    <source>
        <dbReference type="EMBL" id="MFD1201335.1"/>
    </source>
</evidence>
<organism evidence="6 7">
    <name type="scientific">Leucobacter albus</name>
    <dbReference type="NCBI Taxonomy" id="272210"/>
    <lineage>
        <taxon>Bacteria</taxon>
        <taxon>Bacillati</taxon>
        <taxon>Actinomycetota</taxon>
        <taxon>Actinomycetes</taxon>
        <taxon>Micrococcales</taxon>
        <taxon>Microbacteriaceae</taxon>
        <taxon>Leucobacter</taxon>
    </lineage>
</organism>
<name>A0ABW3TL63_9MICO</name>
<dbReference type="Gene3D" id="3.50.50.60">
    <property type="entry name" value="FAD/NAD(P)-binding domain"/>
    <property type="match status" value="1"/>
</dbReference>
<evidence type="ECO:0000259" key="5">
    <source>
        <dbReference type="Pfam" id="PF01266"/>
    </source>
</evidence>
<evidence type="ECO:0000256" key="4">
    <source>
        <dbReference type="ARBA" id="ARBA00023002"/>
    </source>
</evidence>
<dbReference type="Pfam" id="PF01266">
    <property type="entry name" value="DAO"/>
    <property type="match status" value="1"/>
</dbReference>
<comment type="cofactor">
    <cofactor evidence="1">
        <name>FAD</name>
        <dbReference type="ChEBI" id="CHEBI:57692"/>
    </cofactor>
</comment>
<feature type="domain" description="FAD dependent oxidoreductase" evidence="5">
    <location>
        <begin position="8"/>
        <end position="368"/>
    </location>
</feature>
<comment type="caution">
    <text evidence="6">The sequence shown here is derived from an EMBL/GenBank/DDBJ whole genome shotgun (WGS) entry which is preliminary data.</text>
</comment>
<protein>
    <submittedName>
        <fullName evidence="6">FAD-dependent oxidoreductase</fullName>
    </submittedName>
</protein>
<dbReference type="SUPFAM" id="SSF54373">
    <property type="entry name" value="FAD-linked reductases, C-terminal domain"/>
    <property type="match status" value="1"/>
</dbReference>
<dbReference type="EMBL" id="JBHTLY010000002">
    <property type="protein sequence ID" value="MFD1201335.1"/>
    <property type="molecule type" value="Genomic_DNA"/>
</dbReference>
<evidence type="ECO:0000256" key="2">
    <source>
        <dbReference type="ARBA" id="ARBA00022630"/>
    </source>
</evidence>
<keyword evidence="3" id="KW-0274">FAD</keyword>
<reference evidence="7" key="1">
    <citation type="journal article" date="2019" name="Int. J. Syst. Evol. Microbiol.">
        <title>The Global Catalogue of Microorganisms (GCM) 10K type strain sequencing project: providing services to taxonomists for standard genome sequencing and annotation.</title>
        <authorList>
            <consortium name="The Broad Institute Genomics Platform"/>
            <consortium name="The Broad Institute Genome Sequencing Center for Infectious Disease"/>
            <person name="Wu L."/>
            <person name="Ma J."/>
        </authorList>
    </citation>
    <scope>NUCLEOTIDE SEQUENCE [LARGE SCALE GENOMIC DNA]</scope>
    <source>
        <strain evidence="7">CCUG 50213</strain>
    </source>
</reference>
<proteinExistence type="predicted"/>
<gene>
    <name evidence="6" type="ORF">ACFQ3U_05440</name>
</gene>
<dbReference type="RefSeq" id="WP_343957435.1">
    <property type="nucleotide sequence ID" value="NZ_BAAAKZ010000001.1"/>
</dbReference>
<evidence type="ECO:0000256" key="1">
    <source>
        <dbReference type="ARBA" id="ARBA00001974"/>
    </source>
</evidence>